<dbReference type="InterPro" id="IPR057326">
    <property type="entry name" value="KR_dom"/>
</dbReference>
<dbReference type="SUPFAM" id="SSF51735">
    <property type="entry name" value="NAD(P)-binding Rossmann-fold domains"/>
    <property type="match status" value="1"/>
</dbReference>
<accession>A0AA41XAG1</accession>
<evidence type="ECO:0000313" key="5">
    <source>
        <dbReference type="Proteomes" id="UP001165587"/>
    </source>
</evidence>
<organism evidence="4 5">
    <name type="scientific">Herbiconiux oxytropis</name>
    <dbReference type="NCBI Taxonomy" id="2970915"/>
    <lineage>
        <taxon>Bacteria</taxon>
        <taxon>Bacillati</taxon>
        <taxon>Actinomycetota</taxon>
        <taxon>Actinomycetes</taxon>
        <taxon>Micrococcales</taxon>
        <taxon>Microbacteriaceae</taxon>
        <taxon>Herbiconiux</taxon>
    </lineage>
</organism>
<dbReference type="CDD" id="cd05233">
    <property type="entry name" value="SDR_c"/>
    <property type="match status" value="1"/>
</dbReference>
<dbReference type="PANTHER" id="PTHR42760:SF123">
    <property type="entry name" value="OXIDOREDUCTASE"/>
    <property type="match status" value="1"/>
</dbReference>
<dbReference type="GO" id="GO:0016616">
    <property type="term" value="F:oxidoreductase activity, acting on the CH-OH group of donors, NAD or NADP as acceptor"/>
    <property type="evidence" value="ECO:0007669"/>
    <property type="project" value="UniProtKB-ARBA"/>
</dbReference>
<dbReference type="SMART" id="SM00822">
    <property type="entry name" value="PKS_KR"/>
    <property type="match status" value="1"/>
</dbReference>
<evidence type="ECO:0000259" key="3">
    <source>
        <dbReference type="SMART" id="SM00822"/>
    </source>
</evidence>
<evidence type="ECO:0000256" key="1">
    <source>
        <dbReference type="ARBA" id="ARBA00006484"/>
    </source>
</evidence>
<dbReference type="EMBL" id="JANLCK010000001">
    <property type="protein sequence ID" value="MCS5724644.1"/>
    <property type="molecule type" value="Genomic_DNA"/>
</dbReference>
<keyword evidence="5" id="KW-1185">Reference proteome</keyword>
<dbReference type="InterPro" id="IPR020904">
    <property type="entry name" value="Sc_DH/Rdtase_CS"/>
</dbReference>
<proteinExistence type="inferred from homology"/>
<name>A0AA41XAG1_9MICO</name>
<protein>
    <submittedName>
        <fullName evidence="4">SDR family oxidoreductase</fullName>
    </submittedName>
</protein>
<comment type="caution">
    <text evidence="4">The sequence shown here is derived from an EMBL/GenBank/DDBJ whole genome shotgun (WGS) entry which is preliminary data.</text>
</comment>
<gene>
    <name evidence="4" type="ORF">N1028_01910</name>
</gene>
<dbReference type="AlphaFoldDB" id="A0AA41XAG1"/>
<evidence type="ECO:0000313" key="4">
    <source>
        <dbReference type="EMBL" id="MCS5724644.1"/>
    </source>
</evidence>
<dbReference type="InterPro" id="IPR002347">
    <property type="entry name" value="SDR_fam"/>
</dbReference>
<dbReference type="PRINTS" id="PR00080">
    <property type="entry name" value="SDRFAMILY"/>
</dbReference>
<feature type="domain" description="Ketoreductase" evidence="3">
    <location>
        <begin position="4"/>
        <end position="181"/>
    </location>
</feature>
<dbReference type="RefSeq" id="WP_259525072.1">
    <property type="nucleotide sequence ID" value="NZ_JANLCK010000001.1"/>
</dbReference>
<dbReference type="Proteomes" id="UP001165587">
    <property type="component" value="Unassembled WGS sequence"/>
</dbReference>
<dbReference type="FunFam" id="3.40.50.720:FF:000084">
    <property type="entry name" value="Short-chain dehydrogenase reductase"/>
    <property type="match status" value="1"/>
</dbReference>
<comment type="similarity">
    <text evidence="1">Belongs to the short-chain dehydrogenases/reductases (SDR) family.</text>
</comment>
<keyword evidence="2" id="KW-0560">Oxidoreductase</keyword>
<dbReference type="InterPro" id="IPR036291">
    <property type="entry name" value="NAD(P)-bd_dom_sf"/>
</dbReference>
<reference evidence="4" key="1">
    <citation type="submission" date="2022-08" db="EMBL/GenBank/DDBJ databases">
        <authorList>
            <person name="Deng Y."/>
            <person name="Han X.-F."/>
            <person name="Zhang Y.-Q."/>
        </authorList>
    </citation>
    <scope>NUCLEOTIDE SEQUENCE</scope>
    <source>
        <strain evidence="4">CPCC 203407</strain>
    </source>
</reference>
<evidence type="ECO:0000256" key="2">
    <source>
        <dbReference type="ARBA" id="ARBA00023002"/>
    </source>
</evidence>
<dbReference type="PANTHER" id="PTHR42760">
    <property type="entry name" value="SHORT-CHAIN DEHYDROGENASES/REDUCTASES FAMILY MEMBER"/>
    <property type="match status" value="1"/>
</dbReference>
<dbReference type="Gene3D" id="3.40.50.720">
    <property type="entry name" value="NAD(P)-binding Rossmann-like Domain"/>
    <property type="match status" value="1"/>
</dbReference>
<dbReference type="PROSITE" id="PS00061">
    <property type="entry name" value="ADH_SHORT"/>
    <property type="match status" value="1"/>
</dbReference>
<sequence>MRPPLAVVSGGASGIGRDFGRHWIERGGKVAVLDLRQAAVDEAVAFLGADASGHVVDVRDVDGVTAAVDRAAHGSDGRIDAVVNCAGIARPAPSSQVSDDEWMTMIDIHLNGTMRVCRAAYPHLLASDRASIVNVSSVAAAVGMPGRASYGAAKAGIEGLTRTLAVEWAGQGIRVNAVAPGYVRSAMTDGLVASGQLDLDPIVVRTPMRRFADAREITECLAFLASPAASFVTGQILCADGGLTVDGDWYP</sequence>
<dbReference type="PRINTS" id="PR00081">
    <property type="entry name" value="GDHRDH"/>
</dbReference>
<dbReference type="GO" id="GO:0030497">
    <property type="term" value="P:fatty acid elongation"/>
    <property type="evidence" value="ECO:0007669"/>
    <property type="project" value="TreeGrafter"/>
</dbReference>
<dbReference type="Pfam" id="PF13561">
    <property type="entry name" value="adh_short_C2"/>
    <property type="match status" value="1"/>
</dbReference>